<dbReference type="InterPro" id="IPR000667">
    <property type="entry name" value="Peptidase_S13"/>
</dbReference>
<dbReference type="Pfam" id="PF02113">
    <property type="entry name" value="Peptidase_S13"/>
    <property type="match status" value="1"/>
</dbReference>
<accession>A0A2K9EIE7</accession>
<keyword evidence="3" id="KW-0645">Protease</keyword>
<keyword evidence="4" id="KW-1185">Reference proteome</keyword>
<dbReference type="GO" id="GO:0006508">
    <property type="term" value="P:proteolysis"/>
    <property type="evidence" value="ECO:0007669"/>
    <property type="project" value="InterPro"/>
</dbReference>
<dbReference type="PRINTS" id="PR00922">
    <property type="entry name" value="DADACBPTASE3"/>
</dbReference>
<dbReference type="KEGG" id="paro:CUV01_12705"/>
<keyword evidence="3" id="KW-0121">Carboxypeptidase</keyword>
<protein>
    <submittedName>
        <fullName evidence="3">D-alanyl-D-alanine carboxypeptidase/D-alanyl-D-alanine-endopeptidase</fullName>
    </submittedName>
</protein>
<dbReference type="RefSeq" id="WP_101460803.1">
    <property type="nucleotide sequence ID" value="NZ_CP025408.1"/>
</dbReference>
<dbReference type="EMBL" id="CP025408">
    <property type="protein sequence ID" value="AUH34139.1"/>
    <property type="molecule type" value="Genomic_DNA"/>
</dbReference>
<evidence type="ECO:0000256" key="1">
    <source>
        <dbReference type="ARBA" id="ARBA00006096"/>
    </source>
</evidence>
<evidence type="ECO:0000256" key="2">
    <source>
        <dbReference type="ARBA" id="ARBA00022801"/>
    </source>
</evidence>
<dbReference type="SUPFAM" id="SSF56601">
    <property type="entry name" value="beta-lactamase/transpeptidase-like"/>
    <property type="match status" value="1"/>
</dbReference>
<dbReference type="PANTHER" id="PTHR30023">
    <property type="entry name" value="D-ALANYL-D-ALANINE CARBOXYPEPTIDASE"/>
    <property type="match status" value="1"/>
</dbReference>
<dbReference type="InterPro" id="IPR012338">
    <property type="entry name" value="Beta-lactam/transpept-like"/>
</dbReference>
<dbReference type="Proteomes" id="UP000233742">
    <property type="component" value="Chromosome"/>
</dbReference>
<dbReference type="PROSITE" id="PS51318">
    <property type="entry name" value="TAT"/>
    <property type="match status" value="1"/>
</dbReference>
<dbReference type="Gene3D" id="3.40.710.10">
    <property type="entry name" value="DD-peptidase/beta-lactamase superfamily"/>
    <property type="match status" value="2"/>
</dbReference>
<dbReference type="GO" id="GO:0000270">
    <property type="term" value="P:peptidoglycan metabolic process"/>
    <property type="evidence" value="ECO:0007669"/>
    <property type="project" value="TreeGrafter"/>
</dbReference>
<dbReference type="NCBIfam" id="TIGR00666">
    <property type="entry name" value="PBP4"/>
    <property type="match status" value="1"/>
</dbReference>
<dbReference type="OrthoDB" id="5372081at2"/>
<gene>
    <name evidence="3" type="primary">dacB</name>
    <name evidence="3" type="ORF">CUV01_12705</name>
</gene>
<dbReference type="GO" id="GO:0004185">
    <property type="term" value="F:serine-type carboxypeptidase activity"/>
    <property type="evidence" value="ECO:0007669"/>
    <property type="project" value="InterPro"/>
</dbReference>
<name>A0A2K9EIE7_9RHOB</name>
<dbReference type="PANTHER" id="PTHR30023:SF0">
    <property type="entry name" value="PENICILLIN-SENSITIVE CARBOXYPEPTIDASE A"/>
    <property type="match status" value="1"/>
</dbReference>
<dbReference type="InterPro" id="IPR006311">
    <property type="entry name" value="TAT_signal"/>
</dbReference>
<reference evidence="3 4" key="1">
    <citation type="submission" date="2017-12" db="EMBL/GenBank/DDBJ databases">
        <authorList>
            <person name="Hurst M.R.H."/>
        </authorList>
    </citation>
    <scope>NUCLEOTIDE SEQUENCE [LARGE SCALE GENOMIC DNA]</scope>
    <source>
        <strain evidence="3 4">BM15</strain>
    </source>
</reference>
<dbReference type="AlphaFoldDB" id="A0A2K9EIE7"/>
<keyword evidence="2" id="KW-0378">Hydrolase</keyword>
<organism evidence="3 4">
    <name type="scientific">Paracoccus tegillarcae</name>
    <dbReference type="NCBI Taxonomy" id="1529068"/>
    <lineage>
        <taxon>Bacteria</taxon>
        <taxon>Pseudomonadati</taxon>
        <taxon>Pseudomonadota</taxon>
        <taxon>Alphaproteobacteria</taxon>
        <taxon>Rhodobacterales</taxon>
        <taxon>Paracoccaceae</taxon>
        <taxon>Paracoccus</taxon>
    </lineage>
</organism>
<evidence type="ECO:0000313" key="3">
    <source>
        <dbReference type="EMBL" id="AUH34139.1"/>
    </source>
</evidence>
<sequence length="490" mass="51837">MNGLNRRAFLTASAAILVAGTPGRAQEVLLGGPVRPPRRPAPSAKALVNRAGLGGSVAYAALDATTGQMIRSEQPDLPLPPASTLKAVTALYAMDRLGGDHRFRTRVMRVGDMLVLAGGGDPVLTTDDLARLADALVATGQQTPTRFAVWGGALPRIEELEPGQAVHLSYNPAISGMILNFNRVYLGWRQAGGDYQLTLEARADAHSPRAYTITARAAVQQALFTYSADERREHWLVSRASMGRAGSRWLPVRKPELYAGDVFQTLCRARGLVLPSPEVLADLPNAEEVAAVESPALRDILIGMMRYSTNLTAEVVGLHASGAASLAASGAAMRAWWQDAGGTGEVVFADHSGLSADSRVTAGGLARLMAGYGQKNGLRALMKDDPLVDTLGRTPEHSARIEAKTGTLNFVSNLAGYATGSQGGREIVFAVLCADLPRRARTEGQELPAGVSTWTKRAKTLQAELVETWVAPDPAPAVTTSGAEPVPITQ</sequence>
<comment type="similarity">
    <text evidence="1">Belongs to the peptidase S13 family.</text>
</comment>
<evidence type="ECO:0000313" key="4">
    <source>
        <dbReference type="Proteomes" id="UP000233742"/>
    </source>
</evidence>
<proteinExistence type="inferred from homology"/>